<feature type="transmembrane region" description="Helical" evidence="1">
    <location>
        <begin position="100"/>
        <end position="123"/>
    </location>
</feature>
<keyword evidence="3" id="KW-1185">Reference proteome</keyword>
<dbReference type="Gene3D" id="1.10.1760.20">
    <property type="match status" value="1"/>
</dbReference>
<gene>
    <name evidence="2" type="ORF">WMO43_07485</name>
</gene>
<evidence type="ECO:0000256" key="1">
    <source>
        <dbReference type="SAM" id="Phobius"/>
    </source>
</evidence>
<name>A0ABV1HDY2_9FIRM</name>
<organism evidence="2 3">
    <name type="scientific">Maccoyibacter intestinihominis</name>
    <dbReference type="NCBI Taxonomy" id="3133499"/>
    <lineage>
        <taxon>Bacteria</taxon>
        <taxon>Bacillati</taxon>
        <taxon>Bacillota</taxon>
        <taxon>Clostridia</taxon>
        <taxon>Lachnospirales</taxon>
        <taxon>Lachnospiraceae</taxon>
        <taxon>Maccoyibacter</taxon>
    </lineage>
</organism>
<dbReference type="Pfam" id="PF07456">
    <property type="entry name" value="Hpre_diP_synt_I"/>
    <property type="match status" value="1"/>
</dbReference>
<dbReference type="InterPro" id="IPR010898">
    <property type="entry name" value="Hpre_diP_synth_I"/>
</dbReference>
<keyword evidence="1" id="KW-0472">Membrane</keyword>
<dbReference type="PIRSF" id="PIRSF027391">
    <property type="entry name" value="Hpre_diP_synt_I"/>
    <property type="match status" value="1"/>
</dbReference>
<protein>
    <submittedName>
        <fullName evidence="2">Gx transporter family protein</fullName>
    </submittedName>
</protein>
<sequence>MNKKTAYLGLFLALALICSYIESLIPFYFGIPGVKLGLTNIVVVMMLYCIGAKEALLVSLLRIVLAGFMFGNMFSILYSLAGGILSFLIMYLLKRYTGLHVISISAAGGISHNIGQLFVAALVVENYNILYYASVLIIAGIITGIMIGIVAQEVILRLKQRIDF</sequence>
<dbReference type="EMBL" id="JBBMEX010000006">
    <property type="protein sequence ID" value="MEQ2557710.1"/>
    <property type="molecule type" value="Genomic_DNA"/>
</dbReference>
<feature type="transmembrane region" description="Helical" evidence="1">
    <location>
        <begin position="129"/>
        <end position="151"/>
    </location>
</feature>
<keyword evidence="1" id="KW-1133">Transmembrane helix</keyword>
<keyword evidence="1" id="KW-0812">Transmembrane</keyword>
<proteinExistence type="predicted"/>
<comment type="caution">
    <text evidence="2">The sequence shown here is derived from an EMBL/GenBank/DDBJ whole genome shotgun (WGS) entry which is preliminary data.</text>
</comment>
<evidence type="ECO:0000313" key="3">
    <source>
        <dbReference type="Proteomes" id="UP001454489"/>
    </source>
</evidence>
<feature type="transmembrane region" description="Helical" evidence="1">
    <location>
        <begin position="76"/>
        <end position="93"/>
    </location>
</feature>
<reference evidence="2 3" key="1">
    <citation type="submission" date="2024-03" db="EMBL/GenBank/DDBJ databases">
        <title>Human intestinal bacterial collection.</title>
        <authorList>
            <person name="Pauvert C."/>
            <person name="Hitch T.C.A."/>
            <person name="Clavel T."/>
        </authorList>
    </citation>
    <scope>NUCLEOTIDE SEQUENCE [LARGE SCALE GENOMIC DNA]</scope>
    <source>
        <strain evidence="2 3">CLA-AA-H185</strain>
    </source>
</reference>
<dbReference type="InterPro" id="IPR014535">
    <property type="entry name" value="Hpre_diP_synt_I"/>
</dbReference>
<feature type="transmembrane region" description="Helical" evidence="1">
    <location>
        <begin position="6"/>
        <end position="29"/>
    </location>
</feature>
<dbReference type="RefSeq" id="WP_353530764.1">
    <property type="nucleotide sequence ID" value="NZ_JBBMEX010000006.1"/>
</dbReference>
<evidence type="ECO:0000313" key="2">
    <source>
        <dbReference type="EMBL" id="MEQ2557710.1"/>
    </source>
</evidence>
<dbReference type="Proteomes" id="UP001454489">
    <property type="component" value="Unassembled WGS sequence"/>
</dbReference>
<accession>A0ABV1HDY2</accession>
<feature type="transmembrane region" description="Helical" evidence="1">
    <location>
        <begin position="41"/>
        <end position="70"/>
    </location>
</feature>